<evidence type="ECO:0000313" key="17">
    <source>
        <dbReference type="Proteomes" id="UP000009138"/>
    </source>
</evidence>
<dbReference type="PANTHER" id="PTHR13803:SF39">
    <property type="entry name" value="SECRETORY 24AB, ISOFORM A"/>
    <property type="match status" value="1"/>
</dbReference>
<dbReference type="GO" id="GO:0000149">
    <property type="term" value="F:SNARE binding"/>
    <property type="evidence" value="ECO:0007669"/>
    <property type="project" value="TreeGrafter"/>
</dbReference>
<name>I1CCB5_RHIO9</name>
<dbReference type="InterPro" id="IPR012990">
    <property type="entry name" value="Beta-sandwich_Sec23_24"/>
</dbReference>
<sequence>MSGPYYNTPPGQPHINAPSGFSPVHTPTFQQPADVGRKSKRYYPQLPSQVSPVAQPSVYQQPTHPVSQQQTPQQIAPIYQDSAYTSPVPQKATYDTGYNQALTGMANMNVYSGVPPPTAREDVSLIGQPPLVQDLHRKPPAIRLPPNPYLNAKTEKKTVPTVPDTTVARCSRCKTYINPFVKFSAGALQWTCNMCGMSNEVPQAFDWDIINQQHADRYSRPELNYGCVDFVAPADYIVRPPQPPSYVFIIDISFQSVQAGMVSVVADAIKESLDKIPNEDGRAQIAFITVDNAIGFYKLLGREPEMLIVGELNDIYLPRMASDLIVNLVEARNMIDNLLEKMKSMHNQSQSSSNCLGSALQAARKLLRFIVTNWWTFAGECTKSQVCADMFVFGNQFADVATLNVIPRFTGGQTHFYPGFHAGNQAESVRLKQEIIALLSEEIGLEAVMRTRCSEGIICKAFYGNFTTRVPDVMALPNVPRGQSYCVELDLEEDIQSSCVFFQTALLYTTCFGERRIRVMNLCLPVTKTIDKGANGKLRDSRDYLSKQTIEICTAYGKEILGLQSAPSHLTLCRELSLLPLFVLGLLKSEAFNDSGVIHPDIRAQCAVLLRTLPTDSWLSLVHPNFYCIHNMPQFAGTIDERTGKCIFPPNANLSSENLEPHGCYMVENGQNIFIWIGKQAVPQLCKDLLGAPSIQEVKSGQMAILPRIKSPISERLNTIIQQLRSERQVTYYPSIYIVKEDGDPALRARFLGQLLEDRQPNGPVTAGANQEIVNSGMSYFQWLGFIRAKCQ</sequence>
<dbReference type="GO" id="GO:0070971">
    <property type="term" value="C:endoplasmic reticulum exit site"/>
    <property type="evidence" value="ECO:0007669"/>
    <property type="project" value="TreeGrafter"/>
</dbReference>
<evidence type="ECO:0000259" key="14">
    <source>
        <dbReference type="Pfam" id="PF04811"/>
    </source>
</evidence>
<evidence type="ECO:0000256" key="5">
    <source>
        <dbReference type="ARBA" id="ARBA00022490"/>
    </source>
</evidence>
<keyword evidence="8" id="KW-0333">Golgi apparatus</keyword>
<evidence type="ECO:0000259" key="15">
    <source>
        <dbReference type="Pfam" id="PF08033"/>
    </source>
</evidence>
<keyword evidence="10" id="KW-0175">Coiled coil</keyword>
<dbReference type="GO" id="GO:0008270">
    <property type="term" value="F:zinc ion binding"/>
    <property type="evidence" value="ECO:0007669"/>
    <property type="project" value="InterPro"/>
</dbReference>
<dbReference type="GO" id="GO:0030127">
    <property type="term" value="C:COPII vesicle coat"/>
    <property type="evidence" value="ECO:0007669"/>
    <property type="project" value="InterPro"/>
</dbReference>
<dbReference type="Gene3D" id="2.60.40.1670">
    <property type="entry name" value="beta-sandwich domain of Sec23/24"/>
    <property type="match status" value="1"/>
</dbReference>
<dbReference type="GO" id="GO:0090110">
    <property type="term" value="P:COPII-coated vesicle cargo loading"/>
    <property type="evidence" value="ECO:0007669"/>
    <property type="project" value="TreeGrafter"/>
</dbReference>
<dbReference type="Pfam" id="PF08033">
    <property type="entry name" value="Sec23_BS"/>
    <property type="match status" value="1"/>
</dbReference>
<keyword evidence="17" id="KW-1185">Reference proteome</keyword>
<feature type="domain" description="Sec23/Sec24 trunk" evidence="14">
    <location>
        <begin position="241"/>
        <end position="368"/>
    </location>
</feature>
<dbReference type="SUPFAM" id="SSF81995">
    <property type="entry name" value="beta-sandwich domain of Sec23/24"/>
    <property type="match status" value="1"/>
</dbReference>
<dbReference type="Gene3D" id="3.40.50.410">
    <property type="entry name" value="von Willebrand factor, type A domain"/>
    <property type="match status" value="1"/>
</dbReference>
<reference evidence="16 17" key="1">
    <citation type="journal article" date="2009" name="PLoS Genet.">
        <title>Genomic analysis of the basal lineage fungus Rhizopus oryzae reveals a whole-genome duplication.</title>
        <authorList>
            <person name="Ma L.-J."/>
            <person name="Ibrahim A.S."/>
            <person name="Skory C."/>
            <person name="Grabherr M.G."/>
            <person name="Burger G."/>
            <person name="Butler M."/>
            <person name="Elias M."/>
            <person name="Idnurm A."/>
            <person name="Lang B.F."/>
            <person name="Sone T."/>
            <person name="Abe A."/>
            <person name="Calvo S.E."/>
            <person name="Corrochano L.M."/>
            <person name="Engels R."/>
            <person name="Fu J."/>
            <person name="Hansberg W."/>
            <person name="Kim J.-M."/>
            <person name="Kodira C.D."/>
            <person name="Koehrsen M.J."/>
            <person name="Liu B."/>
            <person name="Miranda-Saavedra D."/>
            <person name="O'Leary S."/>
            <person name="Ortiz-Castellanos L."/>
            <person name="Poulter R."/>
            <person name="Rodriguez-Romero J."/>
            <person name="Ruiz-Herrera J."/>
            <person name="Shen Y.-Q."/>
            <person name="Zeng Q."/>
            <person name="Galagan J."/>
            <person name="Birren B.W."/>
            <person name="Cuomo C.A."/>
            <person name="Wickes B.L."/>
        </authorList>
    </citation>
    <scope>NUCLEOTIDE SEQUENCE [LARGE SCALE GENOMIC DNA]</scope>
    <source>
        <strain evidence="17">RA 99-880 / ATCC MYA-4621 / FGSC 9543 / NRRL 43880</strain>
    </source>
</reference>
<evidence type="ECO:0000256" key="9">
    <source>
        <dbReference type="ARBA" id="ARBA00023136"/>
    </source>
</evidence>
<feature type="compositionally biased region" description="Polar residues" evidence="11">
    <location>
        <begin position="46"/>
        <end position="72"/>
    </location>
</feature>
<feature type="domain" description="Zinc finger Sec23/Sec24-type" evidence="13">
    <location>
        <begin position="169"/>
        <end position="204"/>
    </location>
</feature>
<dbReference type="STRING" id="246409.I1CCB5"/>
<evidence type="ECO:0000256" key="6">
    <source>
        <dbReference type="ARBA" id="ARBA00022824"/>
    </source>
</evidence>
<evidence type="ECO:0000259" key="13">
    <source>
        <dbReference type="Pfam" id="PF04810"/>
    </source>
</evidence>
<dbReference type="InterPro" id="IPR007123">
    <property type="entry name" value="Gelsolin-like_dom"/>
</dbReference>
<dbReference type="EMBL" id="CH476739">
    <property type="protein sequence ID" value="EIE86095.1"/>
    <property type="molecule type" value="Genomic_DNA"/>
</dbReference>
<evidence type="ECO:0000256" key="3">
    <source>
        <dbReference type="ARBA" id="ARBA00004586"/>
    </source>
</evidence>
<dbReference type="Gene3D" id="3.40.20.10">
    <property type="entry name" value="Severin"/>
    <property type="match status" value="1"/>
</dbReference>
<dbReference type="InterPro" id="IPR006895">
    <property type="entry name" value="Znf_Sec23_Sec24"/>
</dbReference>
<dbReference type="Proteomes" id="UP000009138">
    <property type="component" value="Unassembled WGS sequence"/>
</dbReference>
<dbReference type="GO" id="GO:0005789">
    <property type="term" value="C:endoplasmic reticulum membrane"/>
    <property type="evidence" value="ECO:0007669"/>
    <property type="project" value="UniProtKB-SubCell"/>
</dbReference>
<feature type="domain" description="Sec23/Sec24 trunk" evidence="14">
    <location>
        <begin position="376"/>
        <end position="435"/>
    </location>
</feature>
<gene>
    <name evidence="16" type="ORF">RO3G_10806</name>
</gene>
<proteinExistence type="inferred from homology"/>
<dbReference type="Pfam" id="PF00626">
    <property type="entry name" value="Gelsolin"/>
    <property type="match status" value="1"/>
</dbReference>
<comment type="subcellular location">
    <subcellularLocation>
        <location evidence="2">Cytoplasm</location>
    </subcellularLocation>
    <subcellularLocation>
        <location evidence="3">Endoplasmic reticulum membrane</location>
    </subcellularLocation>
    <subcellularLocation>
        <location evidence="1">Golgi apparatus membrane</location>
    </subcellularLocation>
</comment>
<feature type="domain" description="Sec23/Sec24 beta-sandwich" evidence="15">
    <location>
        <begin position="444"/>
        <end position="527"/>
    </location>
</feature>
<dbReference type="SUPFAM" id="SSF81811">
    <property type="entry name" value="Helical domain of Sec23/24"/>
    <property type="match status" value="1"/>
</dbReference>
<evidence type="ECO:0000256" key="10">
    <source>
        <dbReference type="SAM" id="Coils"/>
    </source>
</evidence>
<dbReference type="InterPro" id="IPR029006">
    <property type="entry name" value="ADF-H/Gelsolin-like_dom_sf"/>
</dbReference>
<dbReference type="GO" id="GO:0000139">
    <property type="term" value="C:Golgi membrane"/>
    <property type="evidence" value="ECO:0007669"/>
    <property type="project" value="UniProtKB-SubCell"/>
</dbReference>
<dbReference type="OrthoDB" id="49016at2759"/>
<dbReference type="OMA" id="IMALPNV"/>
<feature type="domain" description="Gelsolin-like" evidence="12">
    <location>
        <begin position="649"/>
        <end position="719"/>
    </location>
</feature>
<dbReference type="Pfam" id="PF04811">
    <property type="entry name" value="Sec23_trunk"/>
    <property type="match status" value="2"/>
</dbReference>
<dbReference type="InterPro" id="IPR036174">
    <property type="entry name" value="Znf_Sec23_Sec24_sf"/>
</dbReference>
<organism evidence="16 17">
    <name type="scientific">Rhizopus delemar (strain RA 99-880 / ATCC MYA-4621 / FGSC 9543 / NRRL 43880)</name>
    <name type="common">Mucormycosis agent</name>
    <name type="synonym">Rhizopus arrhizus var. delemar</name>
    <dbReference type="NCBI Taxonomy" id="246409"/>
    <lineage>
        <taxon>Eukaryota</taxon>
        <taxon>Fungi</taxon>
        <taxon>Fungi incertae sedis</taxon>
        <taxon>Mucoromycota</taxon>
        <taxon>Mucoromycotina</taxon>
        <taxon>Mucoromycetes</taxon>
        <taxon>Mucorales</taxon>
        <taxon>Mucorineae</taxon>
        <taxon>Rhizopodaceae</taxon>
        <taxon>Rhizopus</taxon>
    </lineage>
</organism>
<keyword evidence="9" id="KW-0472">Membrane</keyword>
<evidence type="ECO:0000256" key="7">
    <source>
        <dbReference type="ARBA" id="ARBA00022892"/>
    </source>
</evidence>
<dbReference type="GO" id="GO:0006886">
    <property type="term" value="P:intracellular protein transport"/>
    <property type="evidence" value="ECO:0007669"/>
    <property type="project" value="InterPro"/>
</dbReference>
<keyword evidence="7" id="KW-0813">Transport</keyword>
<dbReference type="InterPro" id="IPR050550">
    <property type="entry name" value="SEC23_SEC24_subfamily"/>
</dbReference>
<evidence type="ECO:0000256" key="11">
    <source>
        <dbReference type="SAM" id="MobiDB-lite"/>
    </source>
</evidence>
<dbReference type="RefSeq" id="XP_067521491.1">
    <property type="nucleotide sequence ID" value="XM_067665390.1"/>
</dbReference>
<dbReference type="InterPro" id="IPR036465">
    <property type="entry name" value="vWFA_dom_sf"/>
</dbReference>
<dbReference type="GeneID" id="93617771"/>
<evidence type="ECO:0000259" key="12">
    <source>
        <dbReference type="Pfam" id="PF00626"/>
    </source>
</evidence>
<protein>
    <recommendedName>
        <fullName evidence="18">Protein transporter SEC24</fullName>
    </recommendedName>
</protein>
<dbReference type="Pfam" id="PF04810">
    <property type="entry name" value="zf-Sec23_Sec24"/>
    <property type="match status" value="1"/>
</dbReference>
<evidence type="ECO:0000313" key="16">
    <source>
        <dbReference type="EMBL" id="EIE86095.1"/>
    </source>
</evidence>
<evidence type="ECO:0000256" key="1">
    <source>
        <dbReference type="ARBA" id="ARBA00004394"/>
    </source>
</evidence>
<keyword evidence="6" id="KW-0256">Endoplasmic reticulum</keyword>
<dbReference type="PANTHER" id="PTHR13803">
    <property type="entry name" value="SEC24-RELATED PROTEIN"/>
    <property type="match status" value="1"/>
</dbReference>
<evidence type="ECO:0000256" key="2">
    <source>
        <dbReference type="ARBA" id="ARBA00004496"/>
    </source>
</evidence>
<dbReference type="InParanoid" id="I1CCB5"/>
<evidence type="ECO:0000256" key="4">
    <source>
        <dbReference type="ARBA" id="ARBA00008334"/>
    </source>
</evidence>
<feature type="region of interest" description="Disordered" evidence="11">
    <location>
        <begin position="1"/>
        <end position="72"/>
    </location>
</feature>
<dbReference type="SUPFAM" id="SSF82919">
    <property type="entry name" value="Zn-finger domain of Sec23/24"/>
    <property type="match status" value="1"/>
</dbReference>
<dbReference type="AlphaFoldDB" id="I1CCB5"/>
<dbReference type="InterPro" id="IPR036180">
    <property type="entry name" value="Gelsolin-like_dom_sf"/>
</dbReference>
<accession>I1CCB5</accession>
<comment type="similarity">
    <text evidence="4">Belongs to the SEC23/SEC24 family. SEC24 subfamily.</text>
</comment>
<dbReference type="InterPro" id="IPR036175">
    <property type="entry name" value="Sec23/24_helical_dom_sf"/>
</dbReference>
<dbReference type="VEuPathDB" id="FungiDB:RO3G_10806"/>
<dbReference type="eggNOG" id="KOG1985">
    <property type="taxonomic scope" value="Eukaryota"/>
</dbReference>
<evidence type="ECO:0000256" key="8">
    <source>
        <dbReference type="ARBA" id="ARBA00023034"/>
    </source>
</evidence>
<keyword evidence="5" id="KW-0963">Cytoplasm</keyword>
<evidence type="ECO:0008006" key="18">
    <source>
        <dbReference type="Google" id="ProtNLM"/>
    </source>
</evidence>
<dbReference type="InterPro" id="IPR006896">
    <property type="entry name" value="Sec23/24_trunk_dom"/>
</dbReference>
<dbReference type="SUPFAM" id="SSF82754">
    <property type="entry name" value="C-terminal, gelsolin-like domain of Sec23/24"/>
    <property type="match status" value="1"/>
</dbReference>
<dbReference type="SUPFAM" id="SSF53300">
    <property type="entry name" value="vWA-like"/>
    <property type="match status" value="1"/>
</dbReference>
<feature type="coiled-coil region" evidence="10">
    <location>
        <begin position="321"/>
        <end position="348"/>
    </location>
</feature>
<keyword evidence="7" id="KW-0931">ER-Golgi transport</keyword>
<dbReference type="Gene3D" id="2.30.30.380">
    <property type="entry name" value="Zn-finger domain of Sec23/24"/>
    <property type="match status" value="1"/>
</dbReference>